<organism evidence="1 2">
    <name type="scientific">Flavobacterium xueshanense</name>
    <dbReference type="NCBI Taxonomy" id="935223"/>
    <lineage>
        <taxon>Bacteria</taxon>
        <taxon>Pseudomonadati</taxon>
        <taxon>Bacteroidota</taxon>
        <taxon>Flavobacteriia</taxon>
        <taxon>Flavobacteriales</taxon>
        <taxon>Flavobacteriaceae</taxon>
        <taxon>Flavobacterium</taxon>
    </lineage>
</organism>
<reference evidence="2" key="1">
    <citation type="submission" date="2016-10" db="EMBL/GenBank/DDBJ databases">
        <authorList>
            <person name="Varghese N."/>
            <person name="Submissions S."/>
        </authorList>
    </citation>
    <scope>NUCLEOTIDE SEQUENCE [LARGE SCALE GENOMIC DNA]</scope>
    <source>
        <strain evidence="2">CGMCC 1.9227</strain>
    </source>
</reference>
<dbReference type="Proteomes" id="UP000198596">
    <property type="component" value="Unassembled WGS sequence"/>
</dbReference>
<proteinExistence type="predicted"/>
<accession>A0A1I2DA32</accession>
<protein>
    <submittedName>
        <fullName evidence="1">Uncharacterized protein</fullName>
    </submittedName>
</protein>
<dbReference type="EMBL" id="FONQ01000004">
    <property type="protein sequence ID" value="SFE77364.1"/>
    <property type="molecule type" value="Genomic_DNA"/>
</dbReference>
<dbReference type="STRING" id="935223.SAMN04488131_1043"/>
<dbReference type="AlphaFoldDB" id="A0A1I2DA32"/>
<keyword evidence="2" id="KW-1185">Reference proteome</keyword>
<gene>
    <name evidence="1" type="ORF">SAMN04488131_1043</name>
</gene>
<dbReference type="InterPro" id="IPR053773">
    <property type="entry name" value="Vpar_1526-like"/>
</dbReference>
<dbReference type="NCBIfam" id="NF045477">
    <property type="entry name" value="LPO_1073_dom"/>
    <property type="match status" value="1"/>
</dbReference>
<evidence type="ECO:0000313" key="1">
    <source>
        <dbReference type="EMBL" id="SFE77364.1"/>
    </source>
</evidence>
<evidence type="ECO:0000313" key="2">
    <source>
        <dbReference type="Proteomes" id="UP000198596"/>
    </source>
</evidence>
<sequence length="285" mass="32394">MFEKQKQETGDGGTSLQAGKDIRIVQNIGLQFSEVKEIFHLLLTENFPKLREIASQTATQNIENYLAKFEEKFAQNFDRIDIEKIKDPDVQFSFNEVVEASARKGDKINSDVLSELIIERISKNSNDFISIVSSEAIKIIPKLTAEHISFLSLVHYLSSIRHTGLTNLSQLEQPASLIIELTKNSFDLSQSNKQYLQYTGALTSLNIVSNDFREIAKNSYEFIKDITNEELDKLAEKEAPSFKKLMDIYNSNQIYQITLTSVGQMIALANLKRVLGNLDYGIWIK</sequence>
<name>A0A1I2DA32_9FLAO</name>